<dbReference type="AlphaFoldDB" id="A0A166CZW3"/>
<reference evidence="1 2" key="1">
    <citation type="submission" date="2016-04" db="EMBL/GenBank/DDBJ databases">
        <title>Genome sequence of Methanobrevibacter cuticularis DSM 11139.</title>
        <authorList>
            <person name="Poehlein A."/>
            <person name="Seedorf H."/>
            <person name="Daniel R."/>
        </authorList>
    </citation>
    <scope>NUCLEOTIDE SEQUENCE [LARGE SCALE GENOMIC DNA]</scope>
    <source>
        <strain evidence="1 2">DSM 11139</strain>
    </source>
</reference>
<organism evidence="1 2">
    <name type="scientific">Methanobrevibacter cuticularis</name>
    <dbReference type="NCBI Taxonomy" id="47311"/>
    <lineage>
        <taxon>Archaea</taxon>
        <taxon>Methanobacteriati</taxon>
        <taxon>Methanobacteriota</taxon>
        <taxon>Methanomada group</taxon>
        <taxon>Methanobacteria</taxon>
        <taxon>Methanobacteriales</taxon>
        <taxon>Methanobacteriaceae</taxon>
        <taxon>Methanobrevibacter</taxon>
    </lineage>
</organism>
<accession>A0A166CZW3</accession>
<evidence type="ECO:0000313" key="1">
    <source>
        <dbReference type="EMBL" id="KZX15051.1"/>
    </source>
</evidence>
<proteinExistence type="predicted"/>
<protein>
    <recommendedName>
        <fullName evidence="3">CARDB domain-containing protein</fullName>
    </recommendedName>
</protein>
<keyword evidence="2" id="KW-1185">Reference proteome</keyword>
<evidence type="ECO:0008006" key="3">
    <source>
        <dbReference type="Google" id="ProtNLM"/>
    </source>
</evidence>
<dbReference type="Proteomes" id="UP000077275">
    <property type="component" value="Unassembled WGS sequence"/>
</dbReference>
<comment type="caution">
    <text evidence="1">The sequence shown here is derived from an EMBL/GenBank/DDBJ whole genome shotgun (WGS) entry which is preliminary data.</text>
</comment>
<evidence type="ECO:0000313" key="2">
    <source>
        <dbReference type="Proteomes" id="UP000077275"/>
    </source>
</evidence>
<dbReference type="RefSeq" id="WP_067260300.1">
    <property type="nucleotide sequence ID" value="NZ_LWMW01000134.1"/>
</dbReference>
<dbReference type="EMBL" id="LWMW01000134">
    <property type="protein sequence ID" value="KZX15051.1"/>
    <property type="molecule type" value="Genomic_DNA"/>
</dbReference>
<gene>
    <name evidence="1" type="ORF">MBCUT_17610</name>
</gene>
<sequence>MINNRKLIAILAIVFFASAMILSVGAVSSAKVLNKDLELKFSKKTSKGVYVVVKNVGKKTMPATKISVYSYRKFKYENKKYTVKSLKKGKSVKILIPAKVMNAFNSKKGGQIDPSTGYIHLGYISLYLYKDDNRLNNNLDILYGSKKTPYIVKKAAYMPL</sequence>
<dbReference type="PATRIC" id="fig|47311.3.peg.1912"/>
<name>A0A166CZW3_9EURY</name>